<protein>
    <submittedName>
        <fullName evidence="2">Uncharacterized protein</fullName>
    </submittedName>
</protein>
<dbReference type="EMBL" id="ML769485">
    <property type="protein sequence ID" value="KAE9398258.1"/>
    <property type="molecule type" value="Genomic_DNA"/>
</dbReference>
<dbReference type="Proteomes" id="UP000799118">
    <property type="component" value="Unassembled WGS sequence"/>
</dbReference>
<dbReference type="AlphaFoldDB" id="A0A6A4HLH6"/>
<evidence type="ECO:0000313" key="2">
    <source>
        <dbReference type="EMBL" id="KAE9398258.1"/>
    </source>
</evidence>
<proteinExistence type="predicted"/>
<name>A0A6A4HLH6_9AGAR</name>
<gene>
    <name evidence="2" type="ORF">BT96DRAFT_1032136</name>
</gene>
<evidence type="ECO:0000313" key="3">
    <source>
        <dbReference type="Proteomes" id="UP000799118"/>
    </source>
</evidence>
<organism evidence="2 3">
    <name type="scientific">Gymnopus androsaceus JB14</name>
    <dbReference type="NCBI Taxonomy" id="1447944"/>
    <lineage>
        <taxon>Eukaryota</taxon>
        <taxon>Fungi</taxon>
        <taxon>Dikarya</taxon>
        <taxon>Basidiomycota</taxon>
        <taxon>Agaricomycotina</taxon>
        <taxon>Agaricomycetes</taxon>
        <taxon>Agaricomycetidae</taxon>
        <taxon>Agaricales</taxon>
        <taxon>Marasmiineae</taxon>
        <taxon>Omphalotaceae</taxon>
        <taxon>Gymnopus</taxon>
    </lineage>
</organism>
<accession>A0A6A4HLH6</accession>
<keyword evidence="3" id="KW-1185">Reference proteome</keyword>
<evidence type="ECO:0000256" key="1">
    <source>
        <dbReference type="SAM" id="MobiDB-lite"/>
    </source>
</evidence>
<sequence>MTPGPSMKVISRLDGLVAQFPVASNLRRSSFGFVPQCPQKLLGPLWQREYSFLHSDPTEDEFTSTFSAIFSATNFEELFGPERPFAFNGEDKNDLAGPSGRISDSETLEHPAPLPINHHDRNDSEEFHGNNDTTNSSALIANALMMTGDLSTPSPSMSTSAPEPIVPSNIYKYQSSGMNAQDNGGAMVNYSAETHASDDAITASSLPFLPPPPQLSQFGHVMGIGSWYRRI</sequence>
<reference evidence="2" key="1">
    <citation type="journal article" date="2019" name="Environ. Microbiol.">
        <title>Fungal ecological strategies reflected in gene transcription - a case study of two litter decomposers.</title>
        <authorList>
            <person name="Barbi F."/>
            <person name="Kohler A."/>
            <person name="Barry K."/>
            <person name="Baskaran P."/>
            <person name="Daum C."/>
            <person name="Fauchery L."/>
            <person name="Ihrmark K."/>
            <person name="Kuo A."/>
            <person name="LaButti K."/>
            <person name="Lipzen A."/>
            <person name="Morin E."/>
            <person name="Grigoriev I.V."/>
            <person name="Henrissat B."/>
            <person name="Lindahl B."/>
            <person name="Martin F."/>
        </authorList>
    </citation>
    <scope>NUCLEOTIDE SEQUENCE</scope>
    <source>
        <strain evidence="2">JB14</strain>
    </source>
</reference>
<feature type="region of interest" description="Disordered" evidence="1">
    <location>
        <begin position="82"/>
        <end position="132"/>
    </location>
</feature>
<feature type="compositionally biased region" description="Basic and acidic residues" evidence="1">
    <location>
        <begin position="117"/>
        <end position="129"/>
    </location>
</feature>